<name>A0A238F9W9_9BASI</name>
<dbReference type="EMBL" id="FMSP01000005">
    <property type="protein sequence ID" value="SCV70015.1"/>
    <property type="molecule type" value="Genomic_DNA"/>
</dbReference>
<evidence type="ECO:0000313" key="2">
    <source>
        <dbReference type="Proteomes" id="UP000198372"/>
    </source>
</evidence>
<gene>
    <name evidence="1" type="ORF">BQ2448_1409</name>
</gene>
<protein>
    <submittedName>
        <fullName evidence="1">BQ2448_1409 protein</fullName>
    </submittedName>
</protein>
<reference evidence="2" key="1">
    <citation type="submission" date="2016-09" db="EMBL/GenBank/DDBJ databases">
        <authorList>
            <person name="Jeantristanb JTB J.-T."/>
            <person name="Ricardo R."/>
        </authorList>
    </citation>
    <scope>NUCLEOTIDE SEQUENCE [LARGE SCALE GENOMIC DNA]</scope>
</reference>
<dbReference type="AlphaFoldDB" id="A0A238F9W9"/>
<proteinExistence type="predicted"/>
<dbReference type="Proteomes" id="UP000198372">
    <property type="component" value="Unassembled WGS sequence"/>
</dbReference>
<sequence length="193" mass="21075">MSQVMDLPHYESHPRVRVAPDAQVGALRECRASGLFAVFFKFVGQLKLVDEVLALANNLIQARPAYQPCQTEIEGRDFVQTEDHILLVINGSVESVLSFEGKTDPVINHLGKNCKADDARFPRAEFRLADNASVNLDVSQPEIPDSSGMLLKALSAGYGLRASAVNELGKTGGDFGLLFCPVVQSLHQMNLDH</sequence>
<keyword evidence="2" id="KW-1185">Reference proteome</keyword>
<organism evidence="1 2">
    <name type="scientific">Microbotryum intermedium</name>
    <dbReference type="NCBI Taxonomy" id="269621"/>
    <lineage>
        <taxon>Eukaryota</taxon>
        <taxon>Fungi</taxon>
        <taxon>Dikarya</taxon>
        <taxon>Basidiomycota</taxon>
        <taxon>Pucciniomycotina</taxon>
        <taxon>Microbotryomycetes</taxon>
        <taxon>Microbotryales</taxon>
        <taxon>Microbotryaceae</taxon>
        <taxon>Microbotryum</taxon>
    </lineage>
</organism>
<evidence type="ECO:0000313" key="1">
    <source>
        <dbReference type="EMBL" id="SCV70015.1"/>
    </source>
</evidence>
<accession>A0A238F9W9</accession>